<sequence length="411" mass="46295">FNAAACKWNIEKFINAKRAEFPPVTSIDIVDSYTLKINLVEWDNTFIIGMGYFAGPQISPTAWQKAGTTDKERDDWATKNPVSTGPFQFVSWQRDVKQVYKKFDGYWQKGKPYLDGIEWNFVKDPMVLQASFRANEQDVLYLLTPLIARDLKASGFNLIEQKTGLGLLMLGIMPNSAMPDSPFANLKARQAISYAVDAKAILDTQYFGFGVAIQQWGVPNGYWANPNFKGYPYNPEKAKQLVVEAGYPNGIKTKMLTLSDPENMTVATAIQGMLAKANIHVELDVADNARYRQLTLQTNFEGLCWARFRADSDLAMVMPRNLSASGTIMVKSIMHPEKIEKLLVEAKRAPDQESKRAKIWELQQVTFGEYSIFSPMIVPSGLAAKKPFVHGDGFMTVEQTQWTPEDAWLDK</sequence>
<protein>
    <recommendedName>
        <fullName evidence="2">Solute-binding protein family 5 domain-containing protein</fullName>
    </recommendedName>
</protein>
<dbReference type="InterPro" id="IPR039424">
    <property type="entry name" value="SBP_5"/>
</dbReference>
<dbReference type="GO" id="GO:0015833">
    <property type="term" value="P:peptide transport"/>
    <property type="evidence" value="ECO:0007669"/>
    <property type="project" value="TreeGrafter"/>
</dbReference>
<dbReference type="Proteomes" id="UP000179266">
    <property type="component" value="Unassembled WGS sequence"/>
</dbReference>
<dbReference type="Gene3D" id="3.10.105.10">
    <property type="entry name" value="Dipeptide-binding Protein, Domain 3"/>
    <property type="match status" value="1"/>
</dbReference>
<feature type="non-terminal residue" evidence="3">
    <location>
        <position position="1"/>
    </location>
</feature>
<accession>A0A1F7S3P1</accession>
<dbReference type="InterPro" id="IPR000914">
    <property type="entry name" value="SBP_5_dom"/>
</dbReference>
<dbReference type="SUPFAM" id="SSF53850">
    <property type="entry name" value="Periplasmic binding protein-like II"/>
    <property type="match status" value="1"/>
</dbReference>
<comment type="caution">
    <text evidence="3">The sequence shown here is derived from an EMBL/GenBank/DDBJ whole genome shotgun (WGS) entry which is preliminary data.</text>
</comment>
<evidence type="ECO:0000256" key="1">
    <source>
        <dbReference type="ARBA" id="ARBA00022729"/>
    </source>
</evidence>
<dbReference type="CDD" id="cd00995">
    <property type="entry name" value="PBP2_NikA_DppA_OppA_like"/>
    <property type="match status" value="1"/>
</dbReference>
<reference evidence="3 4" key="1">
    <citation type="journal article" date="2016" name="Nat. Commun.">
        <title>Thousands of microbial genomes shed light on interconnected biogeochemical processes in an aquifer system.</title>
        <authorList>
            <person name="Anantharaman K."/>
            <person name="Brown C.T."/>
            <person name="Hug L.A."/>
            <person name="Sharon I."/>
            <person name="Castelle C.J."/>
            <person name="Probst A.J."/>
            <person name="Thomas B.C."/>
            <person name="Singh A."/>
            <person name="Wilkins M.J."/>
            <person name="Karaoz U."/>
            <person name="Brodie E.L."/>
            <person name="Williams K.H."/>
            <person name="Hubbard S.S."/>
            <person name="Banfield J.F."/>
        </authorList>
    </citation>
    <scope>NUCLEOTIDE SEQUENCE [LARGE SCALE GENOMIC DNA]</scope>
</reference>
<name>A0A1F7S3P1_9BACT</name>
<dbReference type="PANTHER" id="PTHR30290:SF38">
    <property type="entry name" value="D,D-DIPEPTIDE-BINDING PERIPLASMIC PROTEIN DDPA-RELATED"/>
    <property type="match status" value="1"/>
</dbReference>
<dbReference type="Pfam" id="PF00496">
    <property type="entry name" value="SBP_bac_5"/>
    <property type="match status" value="1"/>
</dbReference>
<evidence type="ECO:0000313" key="3">
    <source>
        <dbReference type="EMBL" id="OGL48445.1"/>
    </source>
</evidence>
<dbReference type="Gene3D" id="3.40.190.10">
    <property type="entry name" value="Periplasmic binding protein-like II"/>
    <property type="match status" value="1"/>
</dbReference>
<organism evidence="3 4">
    <name type="scientific">Candidatus Schekmanbacteria bacterium RBG_13_48_7</name>
    <dbReference type="NCBI Taxonomy" id="1817878"/>
    <lineage>
        <taxon>Bacteria</taxon>
        <taxon>Candidatus Schekmaniibacteriota</taxon>
    </lineage>
</organism>
<dbReference type="Gene3D" id="3.90.76.10">
    <property type="entry name" value="Dipeptide-binding Protein, Domain 1"/>
    <property type="match status" value="1"/>
</dbReference>
<evidence type="ECO:0000259" key="2">
    <source>
        <dbReference type="Pfam" id="PF00496"/>
    </source>
</evidence>
<dbReference type="PANTHER" id="PTHR30290">
    <property type="entry name" value="PERIPLASMIC BINDING COMPONENT OF ABC TRANSPORTER"/>
    <property type="match status" value="1"/>
</dbReference>
<dbReference type="AlphaFoldDB" id="A0A1F7S3P1"/>
<keyword evidence="1" id="KW-0732">Signal</keyword>
<dbReference type="EMBL" id="MGDD01000037">
    <property type="protein sequence ID" value="OGL48445.1"/>
    <property type="molecule type" value="Genomic_DNA"/>
</dbReference>
<gene>
    <name evidence="3" type="ORF">A2161_16840</name>
</gene>
<dbReference type="GO" id="GO:1904680">
    <property type="term" value="F:peptide transmembrane transporter activity"/>
    <property type="evidence" value="ECO:0007669"/>
    <property type="project" value="TreeGrafter"/>
</dbReference>
<feature type="domain" description="Solute-binding protein family 5" evidence="2">
    <location>
        <begin position="1"/>
        <end position="302"/>
    </location>
</feature>
<proteinExistence type="predicted"/>
<evidence type="ECO:0000313" key="4">
    <source>
        <dbReference type="Proteomes" id="UP000179266"/>
    </source>
</evidence>